<evidence type="ECO:0000256" key="1">
    <source>
        <dbReference type="SAM" id="MobiDB-lite"/>
    </source>
</evidence>
<feature type="chain" id="PRO_5036900873" evidence="2">
    <location>
        <begin position="22"/>
        <end position="123"/>
    </location>
</feature>
<evidence type="ECO:0000313" key="5">
    <source>
        <dbReference type="Proteomes" id="UP000705867"/>
    </source>
</evidence>
<reference evidence="4" key="2">
    <citation type="submission" date="2021-08" db="EMBL/GenBank/DDBJ databases">
        <authorList>
            <person name="Dalcin Martins P."/>
        </authorList>
    </citation>
    <scope>NUCLEOTIDE SEQUENCE</scope>
    <source>
        <strain evidence="4">MAG_39</strain>
    </source>
</reference>
<accession>A0A953M0D0</accession>
<dbReference type="PROSITE" id="PS50914">
    <property type="entry name" value="BON"/>
    <property type="match status" value="1"/>
</dbReference>
<dbReference type="Gene3D" id="3.30.1340.30">
    <property type="match status" value="1"/>
</dbReference>
<dbReference type="Proteomes" id="UP000705867">
    <property type="component" value="Unassembled WGS sequence"/>
</dbReference>
<name>A0A953M0D0_9BACT</name>
<proteinExistence type="predicted"/>
<keyword evidence="2" id="KW-0732">Signal</keyword>
<organism evidence="4 5">
    <name type="scientific">Candidatus Nitrobium versatile</name>
    <dbReference type="NCBI Taxonomy" id="2884831"/>
    <lineage>
        <taxon>Bacteria</taxon>
        <taxon>Pseudomonadati</taxon>
        <taxon>Nitrospirota</taxon>
        <taxon>Nitrospiria</taxon>
        <taxon>Nitrospirales</taxon>
        <taxon>Nitrospiraceae</taxon>
        <taxon>Candidatus Nitrobium</taxon>
    </lineage>
</organism>
<dbReference type="PROSITE" id="PS51257">
    <property type="entry name" value="PROKAR_LIPOPROTEIN"/>
    <property type="match status" value="1"/>
</dbReference>
<dbReference type="PANTHER" id="PTHR34606">
    <property type="entry name" value="BON DOMAIN-CONTAINING PROTEIN"/>
    <property type="match status" value="1"/>
</dbReference>
<reference evidence="4" key="1">
    <citation type="journal article" date="2021" name="bioRxiv">
        <title>Unraveling nitrogen, sulfur and carbon metabolic pathways and microbial community transcriptional responses to substrate deprivation and toxicity stresses in a bioreactor mimicking anoxic brackish coastal sediment conditions.</title>
        <authorList>
            <person name="Martins P.D."/>
            <person name="Echeveste M.J."/>
            <person name="Arshad A."/>
            <person name="Kurth J."/>
            <person name="Ouboter H."/>
            <person name="Jetten M.S.M."/>
            <person name="Welte C.U."/>
        </authorList>
    </citation>
    <scope>NUCLEOTIDE SEQUENCE</scope>
    <source>
        <strain evidence="4">MAG_39</strain>
    </source>
</reference>
<dbReference type="InterPro" id="IPR007055">
    <property type="entry name" value="BON_dom"/>
</dbReference>
<dbReference type="SMART" id="SM00749">
    <property type="entry name" value="BON"/>
    <property type="match status" value="1"/>
</dbReference>
<dbReference type="PANTHER" id="PTHR34606:SF15">
    <property type="entry name" value="BON DOMAIN-CONTAINING PROTEIN"/>
    <property type="match status" value="1"/>
</dbReference>
<dbReference type="EMBL" id="JAIOIV010000017">
    <property type="protein sequence ID" value="MBZ0155025.1"/>
    <property type="molecule type" value="Genomic_DNA"/>
</dbReference>
<feature type="region of interest" description="Disordered" evidence="1">
    <location>
        <begin position="92"/>
        <end position="123"/>
    </location>
</feature>
<feature type="signal peptide" evidence="2">
    <location>
        <begin position="1"/>
        <end position="21"/>
    </location>
</feature>
<protein>
    <submittedName>
        <fullName evidence="4">BON domain-containing protein</fullName>
    </submittedName>
</protein>
<feature type="compositionally biased region" description="Polar residues" evidence="1">
    <location>
        <begin position="92"/>
        <end position="105"/>
    </location>
</feature>
<feature type="domain" description="BON" evidence="3">
    <location>
        <begin position="33"/>
        <end position="101"/>
    </location>
</feature>
<evidence type="ECO:0000313" key="4">
    <source>
        <dbReference type="EMBL" id="MBZ0155025.1"/>
    </source>
</evidence>
<dbReference type="AlphaFoldDB" id="A0A953M0D0"/>
<sequence length="123" mass="12971">MTQMLRAALVISLVFILSACASITGRTAGQSIDDARITASINTKLVQEPTLSAFKIDVDSFEGHVTLTGQVPSREAEQRMISLARETQGVKSVTSNVIIQPPQSRTPDRAPSGAGSTRGGSSQ</sequence>
<gene>
    <name evidence="4" type="ORF">K8I29_02275</name>
</gene>
<dbReference type="InterPro" id="IPR014004">
    <property type="entry name" value="Transpt-assoc_nodulatn_dom_bac"/>
</dbReference>
<dbReference type="InterPro" id="IPR051686">
    <property type="entry name" value="Lipoprotein_DolP"/>
</dbReference>
<evidence type="ECO:0000259" key="3">
    <source>
        <dbReference type="PROSITE" id="PS50914"/>
    </source>
</evidence>
<evidence type="ECO:0000256" key="2">
    <source>
        <dbReference type="SAM" id="SignalP"/>
    </source>
</evidence>
<comment type="caution">
    <text evidence="4">The sequence shown here is derived from an EMBL/GenBank/DDBJ whole genome shotgun (WGS) entry which is preliminary data.</text>
</comment>
<dbReference type="Pfam" id="PF04972">
    <property type="entry name" value="BON"/>
    <property type="match status" value="1"/>
</dbReference>